<reference evidence="2" key="1">
    <citation type="journal article" date="2019" name="Plant Biotechnol. J.">
        <title>Genome sequencing of the Australian wild diploid species Gossypium australe highlights disease resistance and delayed gland morphogenesis.</title>
        <authorList>
            <person name="Cai Y."/>
            <person name="Cai X."/>
            <person name="Wang Q."/>
            <person name="Wang P."/>
            <person name="Zhang Y."/>
            <person name="Cai C."/>
            <person name="Xu Y."/>
            <person name="Wang K."/>
            <person name="Zhou Z."/>
            <person name="Wang C."/>
            <person name="Geng S."/>
            <person name="Li B."/>
            <person name="Dong Q."/>
            <person name="Hou Y."/>
            <person name="Wang H."/>
            <person name="Ai P."/>
            <person name="Liu Z."/>
            <person name="Yi F."/>
            <person name="Sun M."/>
            <person name="An G."/>
            <person name="Cheng J."/>
            <person name="Zhang Y."/>
            <person name="Shi Q."/>
            <person name="Xie Y."/>
            <person name="Shi X."/>
            <person name="Chang Y."/>
            <person name="Huang F."/>
            <person name="Chen Y."/>
            <person name="Hong S."/>
            <person name="Mi L."/>
            <person name="Sun Q."/>
            <person name="Zhang L."/>
            <person name="Zhou B."/>
            <person name="Peng R."/>
            <person name="Zhang X."/>
            <person name="Liu F."/>
        </authorList>
    </citation>
    <scope>NUCLEOTIDE SEQUENCE [LARGE SCALE GENOMIC DNA]</scope>
    <source>
        <strain evidence="2">cv. PA1801</strain>
    </source>
</reference>
<protein>
    <submittedName>
        <fullName evidence="1">Reverse transcriptase</fullName>
    </submittedName>
</protein>
<organism evidence="1 2">
    <name type="scientific">Gossypium australe</name>
    <dbReference type="NCBI Taxonomy" id="47621"/>
    <lineage>
        <taxon>Eukaryota</taxon>
        <taxon>Viridiplantae</taxon>
        <taxon>Streptophyta</taxon>
        <taxon>Embryophyta</taxon>
        <taxon>Tracheophyta</taxon>
        <taxon>Spermatophyta</taxon>
        <taxon>Magnoliopsida</taxon>
        <taxon>eudicotyledons</taxon>
        <taxon>Gunneridae</taxon>
        <taxon>Pentapetalae</taxon>
        <taxon>rosids</taxon>
        <taxon>malvids</taxon>
        <taxon>Malvales</taxon>
        <taxon>Malvaceae</taxon>
        <taxon>Malvoideae</taxon>
        <taxon>Gossypium</taxon>
    </lineage>
</organism>
<keyword evidence="1" id="KW-0548">Nucleotidyltransferase</keyword>
<dbReference type="AlphaFoldDB" id="A0A5B6WVU6"/>
<dbReference type="OrthoDB" id="997411at2759"/>
<dbReference type="EMBL" id="SMMG02000002">
    <property type="protein sequence ID" value="KAA3485558.1"/>
    <property type="molecule type" value="Genomic_DNA"/>
</dbReference>
<keyword evidence="2" id="KW-1185">Reference proteome</keyword>
<name>A0A5B6WVU6_9ROSI</name>
<keyword evidence="1" id="KW-0808">Transferase</keyword>
<keyword evidence="1" id="KW-0695">RNA-directed DNA polymerase</keyword>
<accession>A0A5B6WVU6</accession>
<sequence length="189" mass="21163">MSGQSINFEKSMVCFSPNTPIPQRATTNELLNMKVADNLDGCLGLPIPVGKKKSNAFRSILNRMASRINSWSKRLLSSGGKEVFVKSILQSIPTYAFSVFLAPKGVVEEIHSMMCRVWDIQLFNVALLGRQVWHLIHSRDTLCYKVLGAKYFPDGNVFHPKNSDKPSFKWQSIAKAASMLHEGFGWSVV</sequence>
<evidence type="ECO:0000313" key="2">
    <source>
        <dbReference type="Proteomes" id="UP000325315"/>
    </source>
</evidence>
<evidence type="ECO:0000313" key="1">
    <source>
        <dbReference type="EMBL" id="KAA3485558.1"/>
    </source>
</evidence>
<gene>
    <name evidence="1" type="ORF">EPI10_007522</name>
</gene>
<proteinExistence type="predicted"/>
<dbReference type="PANTHER" id="PTHR33116">
    <property type="entry name" value="REVERSE TRANSCRIPTASE ZINC-BINDING DOMAIN-CONTAINING PROTEIN-RELATED-RELATED"/>
    <property type="match status" value="1"/>
</dbReference>
<comment type="caution">
    <text evidence="1">The sequence shown here is derived from an EMBL/GenBank/DDBJ whole genome shotgun (WGS) entry which is preliminary data.</text>
</comment>
<dbReference type="GO" id="GO:0003964">
    <property type="term" value="F:RNA-directed DNA polymerase activity"/>
    <property type="evidence" value="ECO:0007669"/>
    <property type="project" value="UniProtKB-KW"/>
</dbReference>
<dbReference type="Proteomes" id="UP000325315">
    <property type="component" value="Unassembled WGS sequence"/>
</dbReference>
<dbReference type="PANTHER" id="PTHR33116:SF86">
    <property type="entry name" value="REVERSE TRANSCRIPTASE DOMAIN-CONTAINING PROTEIN"/>
    <property type="match status" value="1"/>
</dbReference>